<keyword evidence="1 2" id="KW-0597">Phosphoprotein</keyword>
<proteinExistence type="predicted"/>
<dbReference type="Proteomes" id="UP001228581">
    <property type="component" value="Unassembled WGS sequence"/>
</dbReference>
<dbReference type="RefSeq" id="WP_313976031.1">
    <property type="nucleotide sequence ID" value="NZ_JASJOS010000002.1"/>
</dbReference>
<dbReference type="EMBL" id="JASJOS010000002">
    <property type="protein sequence ID" value="MDJ1479663.1"/>
    <property type="molecule type" value="Genomic_DNA"/>
</dbReference>
<sequence>MKKTILVVDDEPSIRLILEHYLGLNFQVFAKNNGSEALDWLQAGNKTDAIIADYSMPLMDGLEFVGKIRSLNEYKDIPLIMLSGKDETKEKIKCLKAGADDYMIKPFNPEELEVRIANILRRVG</sequence>
<dbReference type="InterPro" id="IPR011006">
    <property type="entry name" value="CheY-like_superfamily"/>
</dbReference>
<dbReference type="Proteomes" id="UP001241110">
    <property type="component" value="Unassembled WGS sequence"/>
</dbReference>
<dbReference type="EMBL" id="JASJOT010000007">
    <property type="protein sequence ID" value="MDJ1493919.1"/>
    <property type="molecule type" value="Genomic_DNA"/>
</dbReference>
<comment type="caution">
    <text evidence="4">The sequence shown here is derived from an EMBL/GenBank/DDBJ whole genome shotgun (WGS) entry which is preliminary data.</text>
</comment>
<evidence type="ECO:0000313" key="7">
    <source>
        <dbReference type="Proteomes" id="UP001241110"/>
    </source>
</evidence>
<evidence type="ECO:0000256" key="1">
    <source>
        <dbReference type="ARBA" id="ARBA00022553"/>
    </source>
</evidence>
<protein>
    <submittedName>
        <fullName evidence="4">Response regulator transcription factor</fullName>
    </submittedName>
</protein>
<dbReference type="Gene3D" id="3.40.50.2300">
    <property type="match status" value="1"/>
</dbReference>
<evidence type="ECO:0000259" key="3">
    <source>
        <dbReference type="PROSITE" id="PS50110"/>
    </source>
</evidence>
<name>A0AAE3QN53_9BACT</name>
<evidence type="ECO:0000313" key="5">
    <source>
        <dbReference type="EMBL" id="MDJ1493919.1"/>
    </source>
</evidence>
<dbReference type="PANTHER" id="PTHR44591:SF3">
    <property type="entry name" value="RESPONSE REGULATORY DOMAIN-CONTAINING PROTEIN"/>
    <property type="match status" value="1"/>
</dbReference>
<evidence type="ECO:0000313" key="6">
    <source>
        <dbReference type="Proteomes" id="UP001228581"/>
    </source>
</evidence>
<evidence type="ECO:0000256" key="2">
    <source>
        <dbReference type="PROSITE-ProRule" id="PRU00169"/>
    </source>
</evidence>
<dbReference type="GO" id="GO:0000160">
    <property type="term" value="P:phosphorelay signal transduction system"/>
    <property type="evidence" value="ECO:0007669"/>
    <property type="project" value="InterPro"/>
</dbReference>
<dbReference type="SUPFAM" id="SSF52172">
    <property type="entry name" value="CheY-like"/>
    <property type="match status" value="1"/>
</dbReference>
<dbReference type="PANTHER" id="PTHR44591">
    <property type="entry name" value="STRESS RESPONSE REGULATOR PROTEIN 1"/>
    <property type="match status" value="1"/>
</dbReference>
<reference evidence="4 6" key="1">
    <citation type="submission" date="2023-05" db="EMBL/GenBank/DDBJ databases">
        <authorList>
            <person name="Zhang X."/>
        </authorList>
    </citation>
    <scope>NUCLEOTIDE SEQUENCE</scope>
    <source>
        <strain evidence="5 6">DM2B3-1</strain>
        <strain evidence="4">YF14B1</strain>
    </source>
</reference>
<dbReference type="PROSITE" id="PS50110">
    <property type="entry name" value="RESPONSE_REGULATORY"/>
    <property type="match status" value="1"/>
</dbReference>
<organism evidence="4 7">
    <name type="scientific">Xanthocytophaga flava</name>
    <dbReference type="NCBI Taxonomy" id="3048013"/>
    <lineage>
        <taxon>Bacteria</taxon>
        <taxon>Pseudomonadati</taxon>
        <taxon>Bacteroidota</taxon>
        <taxon>Cytophagia</taxon>
        <taxon>Cytophagales</taxon>
        <taxon>Rhodocytophagaceae</taxon>
        <taxon>Xanthocytophaga</taxon>
    </lineage>
</organism>
<dbReference type="SMART" id="SM00448">
    <property type="entry name" value="REC"/>
    <property type="match status" value="1"/>
</dbReference>
<gene>
    <name evidence="4" type="ORF">QNI16_04145</name>
    <name evidence="5" type="ORF">QNI19_13330</name>
</gene>
<dbReference type="AlphaFoldDB" id="A0AAE3QN53"/>
<dbReference type="Pfam" id="PF00072">
    <property type="entry name" value="Response_reg"/>
    <property type="match status" value="1"/>
</dbReference>
<dbReference type="InterPro" id="IPR001789">
    <property type="entry name" value="Sig_transdc_resp-reg_receiver"/>
</dbReference>
<evidence type="ECO:0000313" key="4">
    <source>
        <dbReference type="EMBL" id="MDJ1479663.1"/>
    </source>
</evidence>
<keyword evidence="6" id="KW-1185">Reference proteome</keyword>
<feature type="domain" description="Response regulatory" evidence="3">
    <location>
        <begin position="4"/>
        <end position="120"/>
    </location>
</feature>
<feature type="modified residue" description="4-aspartylphosphate" evidence="2">
    <location>
        <position position="53"/>
    </location>
</feature>
<accession>A0AAE3QN53</accession>
<dbReference type="InterPro" id="IPR050595">
    <property type="entry name" value="Bact_response_regulator"/>
</dbReference>